<feature type="domain" description="C2H2-type" evidence="14">
    <location>
        <begin position="1313"/>
        <end position="1341"/>
    </location>
</feature>
<dbReference type="Pfam" id="PF25580">
    <property type="entry name" value="TPR_Rlf"/>
    <property type="match status" value="1"/>
</dbReference>
<evidence type="ECO:0000256" key="4">
    <source>
        <dbReference type="ARBA" id="ARBA00022723"/>
    </source>
</evidence>
<feature type="compositionally biased region" description="Basic and acidic residues" evidence="13">
    <location>
        <begin position="610"/>
        <end position="635"/>
    </location>
</feature>
<feature type="compositionally biased region" description="Polar residues" evidence="13">
    <location>
        <begin position="1421"/>
        <end position="1432"/>
    </location>
</feature>
<feature type="domain" description="C2H2-type" evidence="14">
    <location>
        <begin position="856"/>
        <end position="880"/>
    </location>
</feature>
<evidence type="ECO:0000256" key="7">
    <source>
        <dbReference type="ARBA" id="ARBA00022833"/>
    </source>
</evidence>
<feature type="compositionally biased region" description="Pro residues" evidence="13">
    <location>
        <begin position="1936"/>
        <end position="1948"/>
    </location>
</feature>
<evidence type="ECO:0000256" key="3">
    <source>
        <dbReference type="ARBA" id="ARBA00022553"/>
    </source>
</evidence>
<dbReference type="PANTHER" id="PTHR15507:SF18">
    <property type="entry name" value="ZINC FINGER PROTEIN RLF"/>
    <property type="match status" value="1"/>
</dbReference>
<sequence>MTGTEPVQREDKYRLVFSCLGKVKPALTASFYAHPEFRVQQDATGEPDLYYHSARSQTLIYRPLSGESLSLIPPGAGGPSLSHDCMCAYAPWMPVNMADENAEAELDWSGRQSLLLDEDTFFAMEGLQATFQQLEAELRQQNVSEESSTEYCNNFCQALMHYAGSRNSVEHGLPLLEVYCLSINCFAAARPHLTGDSPNVALVLKRLALSCLELLLSVPQNEIPLEAWLQFHGSVQAAHEAMLQYGSTDLHALLNITGEGGAWNNPVLVSLLTGQSTDSNEVNAYLALEGEGFMEMRIKHLEKVGEVEKALILNKACANCSLLPNQSTFRQTFVTQLCQLLPSEEAILEISRIDAKDVLDIICNMDAEGEESTAFILCTTYFTQQLQQDNLDCSWELTLLWSKLQRRIDVSLESFIERCLQFAAIARTIYHLLFLIRVIQTEAMQLGLAVSTELCVKALRLPNQDVDAKTMICKAVACLLPDDLEVIRACQLTEFLLCPAQEAFDVLEELYTRPDQKYDEENAIIPNSLRCELLLSLKAHWPFDPEFWDWKTLKRYCVQLLGLEPEEEVEDEAVPEELCNVGAVLNEEAGKEKEGECQINVFSSTEQEQTVEKTETEKGQKVSKKKDSEDVSKKSDKHEKNKFVCKICHKEVVETRICHHARKHLEDDVWTCPVCLQKFKSRKDFEPHSKKHIQISAEGHWKKKKVKKKVDPKQYFKEESSDELEPGQIPLDPSLAMYYQSTHDPVVLEHILEKAASVPEKQVDNDFITFDYIKTHYKLQNRDVYQCPASNCSKNFKLFKYLGVHIKNEHDGEDPNLKHYLEMKDRREKCTFCRKTFMTAFHHRQHRWMHYGDHPYMCVVTGCGARFDTTNELIAHKHSHGFRLSYGCELKGCSFSYCDLGQLYHHEAQHFRDAAYTCTSPGCKNFFYSRKEFLQHLETHDITFTEKDFETQRKMKRKLLFPVVEGSGLKVEVENGNQKGSSSSQLLANSDSKVSLTCVAVCFDGKKFTCGIKRCGRTYTTMRELQKHLRIAHPDDFNEVDQLCQKKVQAKHSKTQANELHKSGQDNPLRRSSTEESSHEKAPSPAPVSIDGDTTLPSVELGAALTEIMLGLSQLSLNSPSTRYATRNSQSTCTPTLKARSPAKTANNKNEVRPHVSSSDSKKLPSKPESPQTCDNVKEKEQLQSEPSTKPYVCEGKSCHYQSITSRSLMLHYIKIHGYSEEKVKQMEVFQTQTFKPSKTPDSTENSVLEDDQPHSEFLVQATTKPYTCEAKSCRYQSVTSRALMQHYIKIHAYTEEEVKEMEVFQSQKFKPFKCHLCSKSYKNKKELRVHYIHMHHINKSVVEQMSCSFKKRLDDKALVVSSSKVRNRKKSKSLKLDDGKTQRREKHLWQQKCQKQDYRLWKSKLSRKNGQAKDEEKSKVPSQTDTDINHSNVDVRGSRRSVAKGNLSYILTKYNKPFHCVHKNCSAAFNNQNALVGHLQLVHHYNRSQLCFPCEHKGCDKQFNNLSSLTKHYRREHNFNRKKIPSSKMPCKSKSIPKRQMASSEEPIPRFKCTYANCNESYHLNSSLLRHTSQFHQNQTPAAASANNEFNSSFKKHVFYRHCDPSDSLVVRLQSTPKKDESNSGCQTKLIISPSSQSSKDSQKLPLKQPLRCCLKEQEISHSEENFESTEETAEEELDEVPKTPKIKLKSRRGFDLIVFRTLEEALQMCQDRCLPVAFPCMVQNCDSVVMSMHSLNRHYIRVHKFKRKQLTENKDKLCYTAEKLEEIIQKKSAVSAIPDLTRIPNGVLKMEYQSEPATPGGPSLPMSLHSIKTESKAPEVVEFSGDPLPDRKLLIAAEDLLYGSPKSSGHPEESVSEESPRHKDRSESELSAPPLIRPPPLDLSPPSTLRIAVDESSFEPSAKDSKSINIPSTVSISVPTPTRQPLRRKNELSEPPPPVPLSPIPKDPVTHSLAPRAFDITTYKPMGFESSFLNFIKEKEEKPWTAVVAKPDPPRRRDCFRRNCSVKENTQTGAPVSRSRKFRSSPLRHLISKGECTSIQNLRLILERALGGCGDQAIKQLQFLKPVVVLERPKSFASILDLLPSETKA</sequence>
<feature type="region of interest" description="Disordered" evidence="13">
    <location>
        <begin position="608"/>
        <end position="635"/>
    </location>
</feature>
<evidence type="ECO:0000313" key="16">
    <source>
        <dbReference type="Proteomes" id="UP001187343"/>
    </source>
</evidence>
<feature type="compositionally biased region" description="Low complexity" evidence="13">
    <location>
        <begin position="1630"/>
        <end position="1646"/>
    </location>
</feature>
<feature type="domain" description="C2H2-type" evidence="14">
    <location>
        <begin position="1552"/>
        <end position="1582"/>
    </location>
</feature>
<feature type="compositionally biased region" description="Basic and acidic residues" evidence="13">
    <location>
        <begin position="1059"/>
        <end position="1082"/>
    </location>
</feature>
<dbReference type="Pfam" id="PF26218">
    <property type="entry name" value="zf_C2H2_ZNF292"/>
    <property type="match status" value="1"/>
</dbReference>
<feature type="region of interest" description="Disordered" evidence="13">
    <location>
        <begin position="1405"/>
        <end position="1432"/>
    </location>
</feature>
<keyword evidence="6 12" id="KW-0863">Zinc-finger</keyword>
<feature type="compositionally biased region" description="Basic and acidic residues" evidence="13">
    <location>
        <begin position="1851"/>
        <end position="1870"/>
    </location>
</feature>
<keyword evidence="4" id="KW-0479">Metal-binding</keyword>
<dbReference type="GO" id="GO:0003677">
    <property type="term" value="F:DNA binding"/>
    <property type="evidence" value="ECO:0007669"/>
    <property type="project" value="UniProtKB-KW"/>
</dbReference>
<dbReference type="Gene3D" id="3.30.160.60">
    <property type="entry name" value="Classic Zinc Finger"/>
    <property type="match status" value="3"/>
</dbReference>
<evidence type="ECO:0000256" key="6">
    <source>
        <dbReference type="ARBA" id="ARBA00022771"/>
    </source>
</evidence>
<comment type="caution">
    <text evidence="15">The sequence shown here is derived from an EMBL/GenBank/DDBJ whole genome shotgun (WGS) entry which is preliminary data.</text>
</comment>
<keyword evidence="9" id="KW-0238">DNA-binding</keyword>
<gene>
    <name evidence="15" type="ORF">Q8A67_019594</name>
</gene>
<keyword evidence="8" id="KW-0805">Transcription regulation</keyword>
<accession>A0AA88TPV9</accession>
<comment type="subcellular location">
    <subcellularLocation>
        <location evidence="1">Nucleus</location>
    </subcellularLocation>
</comment>
<evidence type="ECO:0000256" key="12">
    <source>
        <dbReference type="PROSITE-ProRule" id="PRU00042"/>
    </source>
</evidence>
<feature type="domain" description="C2H2-type" evidence="14">
    <location>
        <begin position="1459"/>
        <end position="1489"/>
    </location>
</feature>
<feature type="compositionally biased region" description="Polar residues" evidence="13">
    <location>
        <begin position="1909"/>
        <end position="1925"/>
    </location>
</feature>
<dbReference type="InterPro" id="IPR057986">
    <property type="entry name" value="TPR_Rlf/292/654"/>
</dbReference>
<evidence type="ECO:0000313" key="15">
    <source>
        <dbReference type="EMBL" id="KAK2878803.1"/>
    </source>
</evidence>
<feature type="region of interest" description="Disordered" evidence="13">
    <location>
        <begin position="1844"/>
        <end position="1952"/>
    </location>
</feature>
<evidence type="ECO:0000256" key="2">
    <source>
        <dbReference type="ARBA" id="ARBA00006991"/>
    </source>
</evidence>
<keyword evidence="7" id="KW-0862">Zinc</keyword>
<dbReference type="EMBL" id="JAUYZG010000019">
    <property type="protein sequence ID" value="KAK2878803.1"/>
    <property type="molecule type" value="Genomic_DNA"/>
</dbReference>
<dbReference type="GO" id="GO:0005634">
    <property type="term" value="C:nucleus"/>
    <property type="evidence" value="ECO:0007669"/>
    <property type="project" value="UniProtKB-SubCell"/>
</dbReference>
<feature type="region of interest" description="Disordered" evidence="13">
    <location>
        <begin position="1615"/>
        <end position="1646"/>
    </location>
</feature>
<dbReference type="Proteomes" id="UP001187343">
    <property type="component" value="Unassembled WGS sequence"/>
</dbReference>
<keyword evidence="10" id="KW-0804">Transcription</keyword>
<feature type="compositionally biased region" description="Polar residues" evidence="13">
    <location>
        <begin position="1120"/>
        <end position="1135"/>
    </location>
</feature>
<evidence type="ECO:0000256" key="10">
    <source>
        <dbReference type="ARBA" id="ARBA00023163"/>
    </source>
</evidence>
<evidence type="ECO:0000256" key="1">
    <source>
        <dbReference type="ARBA" id="ARBA00004123"/>
    </source>
</evidence>
<dbReference type="SUPFAM" id="SSF57667">
    <property type="entry name" value="beta-beta-alpha zinc fingers"/>
    <property type="match status" value="1"/>
</dbReference>
<keyword evidence="11" id="KW-0539">Nucleus</keyword>
<comment type="similarity">
    <text evidence="2">Belongs to the krueppel C2H2-type zinc-finger protein family.</text>
</comment>
<dbReference type="Pfam" id="PF25420">
    <property type="entry name" value="zf-C2H2_ZN292"/>
    <property type="match status" value="1"/>
</dbReference>
<feature type="domain" description="C2H2-type" evidence="14">
    <location>
        <begin position="1493"/>
        <end position="1523"/>
    </location>
</feature>
<keyword evidence="3" id="KW-0597">Phosphoprotein</keyword>
<dbReference type="PROSITE" id="PS00028">
    <property type="entry name" value="ZINC_FINGER_C2H2_1"/>
    <property type="match status" value="12"/>
</dbReference>
<dbReference type="SMART" id="SM00355">
    <property type="entry name" value="ZnF_C2H2"/>
    <property type="match status" value="15"/>
</dbReference>
<dbReference type="GO" id="GO:0008270">
    <property type="term" value="F:zinc ion binding"/>
    <property type="evidence" value="ECO:0007669"/>
    <property type="project" value="UniProtKB-KW"/>
</dbReference>
<dbReference type="InterPro" id="IPR058902">
    <property type="entry name" value="zf_C2H2_ZNF292/Rlf"/>
</dbReference>
<evidence type="ECO:0000256" key="8">
    <source>
        <dbReference type="ARBA" id="ARBA00023015"/>
    </source>
</evidence>
<evidence type="ECO:0000256" key="11">
    <source>
        <dbReference type="ARBA" id="ARBA00023242"/>
    </source>
</evidence>
<organism evidence="15 16">
    <name type="scientific">Cirrhinus molitorella</name>
    <name type="common">mud carp</name>
    <dbReference type="NCBI Taxonomy" id="172907"/>
    <lineage>
        <taxon>Eukaryota</taxon>
        <taxon>Metazoa</taxon>
        <taxon>Chordata</taxon>
        <taxon>Craniata</taxon>
        <taxon>Vertebrata</taxon>
        <taxon>Euteleostomi</taxon>
        <taxon>Actinopterygii</taxon>
        <taxon>Neopterygii</taxon>
        <taxon>Teleostei</taxon>
        <taxon>Ostariophysi</taxon>
        <taxon>Cypriniformes</taxon>
        <taxon>Cyprinidae</taxon>
        <taxon>Labeoninae</taxon>
        <taxon>Labeonini</taxon>
        <taxon>Cirrhinus</taxon>
    </lineage>
</organism>
<feature type="region of interest" description="Disordered" evidence="13">
    <location>
        <begin position="1365"/>
        <end position="1389"/>
    </location>
</feature>
<proteinExistence type="inferred from homology"/>
<feature type="domain" description="C2H2-type" evidence="14">
    <location>
        <begin position="828"/>
        <end position="855"/>
    </location>
</feature>
<dbReference type="PANTHER" id="PTHR15507">
    <property type="entry name" value="ZINC FINGER PROTEIN RLF"/>
    <property type="match status" value="1"/>
</dbReference>
<feature type="domain" description="C2H2-type" evidence="14">
    <location>
        <begin position="785"/>
        <end position="815"/>
    </location>
</feature>
<feature type="region of interest" description="Disordered" evidence="13">
    <location>
        <begin position="1048"/>
        <end position="1095"/>
    </location>
</feature>
<evidence type="ECO:0000256" key="5">
    <source>
        <dbReference type="ARBA" id="ARBA00022737"/>
    </source>
</evidence>
<keyword evidence="16" id="KW-1185">Reference proteome</keyword>
<dbReference type="InterPro" id="IPR052251">
    <property type="entry name" value="GH-ZnFinger_Regulators"/>
</dbReference>
<protein>
    <recommendedName>
        <fullName evidence="14">C2H2-type domain-containing protein</fullName>
    </recommendedName>
</protein>
<feature type="region of interest" description="Disordered" evidence="13">
    <location>
        <begin position="1120"/>
        <end position="1189"/>
    </location>
</feature>
<evidence type="ECO:0000259" key="14">
    <source>
        <dbReference type="PROSITE" id="PS50157"/>
    </source>
</evidence>
<name>A0AA88TPV9_9TELE</name>
<evidence type="ECO:0000256" key="9">
    <source>
        <dbReference type="ARBA" id="ARBA00023125"/>
    </source>
</evidence>
<keyword evidence="5" id="KW-0677">Repeat</keyword>
<reference evidence="15" key="1">
    <citation type="submission" date="2023-08" db="EMBL/GenBank/DDBJ databases">
        <title>Chromosome-level Genome Assembly of mud carp (Cirrhinus molitorella).</title>
        <authorList>
            <person name="Liu H."/>
        </authorList>
    </citation>
    <scope>NUCLEOTIDE SEQUENCE</scope>
    <source>
        <strain evidence="15">Prfri</strain>
        <tissue evidence="15">Muscle</tissue>
    </source>
</reference>
<feature type="domain" description="C2H2-type" evidence="14">
    <location>
        <begin position="1008"/>
        <end position="1038"/>
    </location>
</feature>
<dbReference type="GO" id="GO:0000981">
    <property type="term" value="F:DNA-binding transcription factor activity, RNA polymerase II-specific"/>
    <property type="evidence" value="ECO:0007669"/>
    <property type="project" value="TreeGrafter"/>
</dbReference>
<dbReference type="PROSITE" id="PS50157">
    <property type="entry name" value="ZINC_FINGER_C2H2_2"/>
    <property type="match status" value="8"/>
</dbReference>
<dbReference type="InterPro" id="IPR013087">
    <property type="entry name" value="Znf_C2H2_type"/>
</dbReference>
<evidence type="ECO:0000256" key="13">
    <source>
        <dbReference type="SAM" id="MobiDB-lite"/>
    </source>
</evidence>
<dbReference type="InterPro" id="IPR036236">
    <property type="entry name" value="Znf_C2H2_sf"/>
</dbReference>